<dbReference type="InterPro" id="IPR043128">
    <property type="entry name" value="Rev_trsase/Diguanyl_cyclase"/>
</dbReference>
<keyword evidence="4" id="KW-0808">Transferase</keyword>
<dbReference type="PANTHER" id="PTHR33064:SF37">
    <property type="entry name" value="RIBONUCLEASE H"/>
    <property type="match status" value="1"/>
</dbReference>
<keyword evidence="4" id="KW-0695">RNA-directed DNA polymerase</keyword>
<dbReference type="PANTHER" id="PTHR33064">
    <property type="entry name" value="POL PROTEIN"/>
    <property type="match status" value="1"/>
</dbReference>
<dbReference type="GO" id="GO:0003964">
    <property type="term" value="F:RNA-directed DNA polymerase activity"/>
    <property type="evidence" value="ECO:0007669"/>
    <property type="project" value="UniProtKB-KW"/>
</dbReference>
<name>A0ABQ5CNS3_9ASTR</name>
<accession>A0ABQ5CNS3</accession>
<feature type="region of interest" description="Disordered" evidence="1">
    <location>
        <begin position="204"/>
        <end position="234"/>
    </location>
</feature>
<feature type="region of interest" description="Disordered" evidence="1">
    <location>
        <begin position="475"/>
        <end position="505"/>
    </location>
</feature>
<feature type="compositionally biased region" description="Basic and acidic residues" evidence="1">
    <location>
        <begin position="477"/>
        <end position="500"/>
    </location>
</feature>
<dbReference type="EMBL" id="BQNB010014452">
    <property type="protein sequence ID" value="GJT28330.1"/>
    <property type="molecule type" value="Genomic_DNA"/>
</dbReference>
<evidence type="ECO:0000259" key="3">
    <source>
        <dbReference type="Pfam" id="PF17919"/>
    </source>
</evidence>
<comment type="caution">
    <text evidence="4">The sequence shown here is derived from an EMBL/GenBank/DDBJ whole genome shotgun (WGS) entry which is preliminary data.</text>
</comment>
<feature type="compositionally biased region" description="Basic and acidic residues" evidence="1">
    <location>
        <begin position="205"/>
        <end position="233"/>
    </location>
</feature>
<feature type="domain" description="Reverse transcriptase" evidence="2">
    <location>
        <begin position="608"/>
        <end position="725"/>
    </location>
</feature>
<reference evidence="4" key="2">
    <citation type="submission" date="2022-01" db="EMBL/GenBank/DDBJ databases">
        <authorList>
            <person name="Yamashiro T."/>
            <person name="Shiraishi A."/>
            <person name="Satake H."/>
            <person name="Nakayama K."/>
        </authorList>
    </citation>
    <scope>NUCLEOTIDE SEQUENCE</scope>
</reference>
<keyword evidence="5" id="KW-1185">Reference proteome</keyword>
<feature type="domain" description="Reverse transcriptase/retrotransposon-derived protein RNase H-like" evidence="3">
    <location>
        <begin position="792"/>
        <end position="885"/>
    </location>
</feature>
<dbReference type="CDD" id="cd01647">
    <property type="entry name" value="RT_LTR"/>
    <property type="match status" value="1"/>
</dbReference>
<gene>
    <name evidence="4" type="ORF">Tco_0908605</name>
</gene>
<protein>
    <submittedName>
        <fullName evidence="4">Reverse transcriptase domain-containing protein</fullName>
    </submittedName>
</protein>
<dbReference type="SUPFAM" id="SSF56672">
    <property type="entry name" value="DNA/RNA polymerases"/>
    <property type="match status" value="1"/>
</dbReference>
<proteinExistence type="predicted"/>
<evidence type="ECO:0000259" key="2">
    <source>
        <dbReference type="Pfam" id="PF00078"/>
    </source>
</evidence>
<evidence type="ECO:0000313" key="5">
    <source>
        <dbReference type="Proteomes" id="UP001151760"/>
    </source>
</evidence>
<keyword evidence="4" id="KW-0548">Nucleotidyltransferase</keyword>
<organism evidence="4 5">
    <name type="scientific">Tanacetum coccineum</name>
    <dbReference type="NCBI Taxonomy" id="301880"/>
    <lineage>
        <taxon>Eukaryota</taxon>
        <taxon>Viridiplantae</taxon>
        <taxon>Streptophyta</taxon>
        <taxon>Embryophyta</taxon>
        <taxon>Tracheophyta</taxon>
        <taxon>Spermatophyta</taxon>
        <taxon>Magnoliopsida</taxon>
        <taxon>eudicotyledons</taxon>
        <taxon>Gunneridae</taxon>
        <taxon>Pentapetalae</taxon>
        <taxon>asterids</taxon>
        <taxon>campanulids</taxon>
        <taxon>Asterales</taxon>
        <taxon>Asteraceae</taxon>
        <taxon>Asteroideae</taxon>
        <taxon>Anthemideae</taxon>
        <taxon>Anthemidinae</taxon>
        <taxon>Tanacetum</taxon>
    </lineage>
</organism>
<dbReference type="InterPro" id="IPR041577">
    <property type="entry name" value="RT_RNaseH_2"/>
</dbReference>
<dbReference type="InterPro" id="IPR051320">
    <property type="entry name" value="Viral_Replic_Matur_Polypro"/>
</dbReference>
<feature type="compositionally biased region" description="Basic and acidic residues" evidence="1">
    <location>
        <begin position="313"/>
        <end position="331"/>
    </location>
</feature>
<dbReference type="InterPro" id="IPR043502">
    <property type="entry name" value="DNA/RNA_pol_sf"/>
</dbReference>
<dbReference type="InterPro" id="IPR000477">
    <property type="entry name" value="RT_dom"/>
</dbReference>
<dbReference type="Gene3D" id="4.10.60.10">
    <property type="entry name" value="Zinc finger, CCHC-type"/>
    <property type="match status" value="1"/>
</dbReference>
<dbReference type="Gene3D" id="3.30.70.270">
    <property type="match status" value="2"/>
</dbReference>
<sequence>MACDVSWKSKLSTVNDDNVMLKTQVDSIVKERENIKLEYQKLFNSIKATQTQHQKELDELIQHVNQKTYAYADVVPGSRNIQSFEHILSYLSLCLKTMPPRMMTQSAGRQTAAPRGGICRVMEGRGVDEVPDFSTVIAQQLQDLLPTIIAQKDFMVCNPKDYDGKGGTIAYTRCIKKMESVQDMRGCGVNQKVKYTASSFIIGGRTREPTGRDGGRTGDRDGQGDNQGVRENEGVDEVPNFSTVIAQQLQDLLPTIIAQKDFMVCNPKDYDGKGGTIAYTRCIKKMESVQDMSGCGVNQKVKYTASSFIIGGRTREPTGRDGGRTGDRDGQGDNQGVTTLATSRVMFRSVKTWEWSSLLFVRRILWMCNPKDYDGKGGTIAYTRCIKKMESVQDMSGCGVNQKVKYTASSFISKALTWLVYTRSRDYEGKKSLLARTWEDFKIRAMVAATELTTIQSVVLKSGMLTDEAIRNGSLKKNTEKRGNVGELSRNENARDDNKRSMTGRAFSTITNPIRKEYIGTAPKHFAKDCRAGPRMVTLVNDRNPTTARGACFECGGTDHYKAACPRLNRALRPGGNRQNQPMSIEGEKPEEKVRYLMSAKTKEPKLEDITIVSNFLESGYHQLRVHEDDIPKTAFRTRYRHFEFTVMPFGLTNTPAVFMDLMNRVCRPYLDKFVIVFIDDIFIYSRIKEEHETHLGLFLGLLKKEKLYAKFSKCEFWLQEVQFLWHVINGEGIHVDPSKIKAVKNWEAPRTLSEVCSFLGLVGYYRRFIENFSKITKPLTILNQKNKTYVWGEEHEEAFQILKDKLCNAPILALPDGPEDFVVYCDASGLGLGCVLMQRSKVIAYASRQLKIHEKNYTTHYLELGAVVFALKIWRHYLQDKEYHIHQPQEPSAHL</sequence>
<evidence type="ECO:0000313" key="4">
    <source>
        <dbReference type="EMBL" id="GJT28330.1"/>
    </source>
</evidence>
<evidence type="ECO:0000256" key="1">
    <source>
        <dbReference type="SAM" id="MobiDB-lite"/>
    </source>
</evidence>
<dbReference type="Proteomes" id="UP001151760">
    <property type="component" value="Unassembled WGS sequence"/>
</dbReference>
<dbReference type="Pfam" id="PF00078">
    <property type="entry name" value="RVT_1"/>
    <property type="match status" value="1"/>
</dbReference>
<dbReference type="Gene3D" id="3.10.10.10">
    <property type="entry name" value="HIV Type 1 Reverse Transcriptase, subunit A, domain 1"/>
    <property type="match status" value="1"/>
</dbReference>
<reference evidence="4" key="1">
    <citation type="journal article" date="2022" name="Int. J. Mol. Sci.">
        <title>Draft Genome of Tanacetum Coccineum: Genomic Comparison of Closely Related Tanacetum-Family Plants.</title>
        <authorList>
            <person name="Yamashiro T."/>
            <person name="Shiraishi A."/>
            <person name="Nakayama K."/>
            <person name="Satake H."/>
        </authorList>
    </citation>
    <scope>NUCLEOTIDE SEQUENCE</scope>
</reference>
<dbReference type="Pfam" id="PF17919">
    <property type="entry name" value="RT_RNaseH_2"/>
    <property type="match status" value="1"/>
</dbReference>
<feature type="region of interest" description="Disordered" evidence="1">
    <location>
        <begin position="312"/>
        <end position="336"/>
    </location>
</feature>